<dbReference type="CDD" id="cd01094">
    <property type="entry name" value="Alkanesulfonate_monoxygenase"/>
    <property type="match status" value="1"/>
</dbReference>
<dbReference type="Proteomes" id="UP000198824">
    <property type="component" value="Unassembled WGS sequence"/>
</dbReference>
<keyword evidence="3" id="KW-0560">Oxidoreductase</keyword>
<evidence type="ECO:0000256" key="4">
    <source>
        <dbReference type="ARBA" id="ARBA00023033"/>
    </source>
</evidence>
<reference evidence="6 7" key="1">
    <citation type="submission" date="2016-10" db="EMBL/GenBank/DDBJ databases">
        <authorList>
            <person name="de Groot N.N."/>
        </authorList>
    </citation>
    <scope>NUCLEOTIDE SEQUENCE [LARGE SCALE GENOMIC DNA]</scope>
    <source>
        <strain evidence="6 7">S5-249</strain>
    </source>
</reference>
<dbReference type="AlphaFoldDB" id="A0A1I6K9W7"/>
<dbReference type="EMBL" id="FOZG01000001">
    <property type="protein sequence ID" value="SFR88009.1"/>
    <property type="molecule type" value="Genomic_DNA"/>
</dbReference>
<dbReference type="InterPro" id="IPR011251">
    <property type="entry name" value="Luciferase-like_dom"/>
</dbReference>
<keyword evidence="7" id="KW-1185">Reference proteome</keyword>
<dbReference type="PANTHER" id="PTHR42847">
    <property type="entry name" value="ALKANESULFONATE MONOOXYGENASE"/>
    <property type="match status" value="1"/>
</dbReference>
<dbReference type="Pfam" id="PF00296">
    <property type="entry name" value="Bac_luciferase"/>
    <property type="match status" value="1"/>
</dbReference>
<evidence type="ECO:0000256" key="2">
    <source>
        <dbReference type="ARBA" id="ARBA00022643"/>
    </source>
</evidence>
<keyword evidence="4 6" id="KW-0503">Monooxygenase</keyword>
<dbReference type="Gene3D" id="3.20.20.30">
    <property type="entry name" value="Luciferase-like domain"/>
    <property type="match status" value="1"/>
</dbReference>
<dbReference type="STRING" id="1166337.SAMN05192580_1488"/>
<dbReference type="PANTHER" id="PTHR42847:SF4">
    <property type="entry name" value="ALKANESULFONATE MONOOXYGENASE-RELATED"/>
    <property type="match status" value="1"/>
</dbReference>
<protein>
    <submittedName>
        <fullName evidence="6">Alkanesulfonate monooxygenase</fullName>
    </submittedName>
</protein>
<proteinExistence type="predicted"/>
<evidence type="ECO:0000256" key="1">
    <source>
        <dbReference type="ARBA" id="ARBA00022630"/>
    </source>
</evidence>
<dbReference type="SUPFAM" id="SSF51679">
    <property type="entry name" value="Bacterial luciferase-like"/>
    <property type="match status" value="1"/>
</dbReference>
<dbReference type="GO" id="GO:0008726">
    <property type="term" value="F:alkanesulfonate monooxygenase activity"/>
    <property type="evidence" value="ECO:0007669"/>
    <property type="project" value="TreeGrafter"/>
</dbReference>
<evidence type="ECO:0000313" key="6">
    <source>
        <dbReference type="EMBL" id="SFR88009.1"/>
    </source>
</evidence>
<feature type="domain" description="Luciferase-like" evidence="5">
    <location>
        <begin position="49"/>
        <end position="358"/>
    </location>
</feature>
<keyword evidence="2" id="KW-0288">FMN</keyword>
<dbReference type="InterPro" id="IPR036661">
    <property type="entry name" value="Luciferase-like_sf"/>
</dbReference>
<accession>A0A1I6K9W7</accession>
<gene>
    <name evidence="6" type="ORF">SAMN05192580_1488</name>
</gene>
<dbReference type="GO" id="GO:0046306">
    <property type="term" value="P:alkanesulfonate catabolic process"/>
    <property type="evidence" value="ECO:0007669"/>
    <property type="project" value="TreeGrafter"/>
</dbReference>
<evidence type="ECO:0000259" key="5">
    <source>
        <dbReference type="Pfam" id="PF00296"/>
    </source>
</evidence>
<dbReference type="OrthoDB" id="9814695at2"/>
<organism evidence="6 7">
    <name type="scientific">Sphingomonas jatrophae</name>
    <dbReference type="NCBI Taxonomy" id="1166337"/>
    <lineage>
        <taxon>Bacteria</taxon>
        <taxon>Pseudomonadati</taxon>
        <taxon>Pseudomonadota</taxon>
        <taxon>Alphaproteobacteria</taxon>
        <taxon>Sphingomonadales</taxon>
        <taxon>Sphingomonadaceae</taxon>
        <taxon>Sphingomonas</taxon>
    </lineage>
</organism>
<sequence length="397" mass="43746">MPVEIFWRLPTHGDGRKAHDRHTRGEWNKLPPALRKAPGERHGKADGFGYIDYLGQVARAAEINGFDGALVPTSGISEQSWIVAAALARETRRLRFMVAHQAGFTEPHFAAQSAATLQRITGGRVDINIITGGSSKAQRALGDFLDHDSRYLRTGEFLDVFKRYWKEGPLDYRGELYRIEKGGFKAPLRDTPLPPIYFAGSSQPAIDVAADHADVYLVWAEPVAGNVEQFDRVRKAAAQRGRLDKVRFGVRVDIIARDTEKEAWDEARRLFATATETSKALFNELGRDGKKESTAESAGAQRQWALHKGRTDSFDDLIVAPNLWAGMSILRGGPSCGIIGSYQQIADRLAEYVDAGASSFILASNPHLEEAYNVGEEILPLLGDAIAGLHNERVRAA</sequence>
<dbReference type="InterPro" id="IPR050172">
    <property type="entry name" value="SsuD_RutA_monooxygenase"/>
</dbReference>
<evidence type="ECO:0000313" key="7">
    <source>
        <dbReference type="Proteomes" id="UP000198824"/>
    </source>
</evidence>
<evidence type="ECO:0000256" key="3">
    <source>
        <dbReference type="ARBA" id="ARBA00023002"/>
    </source>
</evidence>
<keyword evidence="1" id="KW-0285">Flavoprotein</keyword>
<name>A0A1I6K9W7_9SPHN</name>
<dbReference type="RefSeq" id="WP_093312870.1">
    <property type="nucleotide sequence ID" value="NZ_FOZG01000001.1"/>
</dbReference>